<dbReference type="Proteomes" id="UP000276133">
    <property type="component" value="Unassembled WGS sequence"/>
</dbReference>
<comment type="caution">
    <text evidence="1">The sequence shown here is derived from an EMBL/GenBank/DDBJ whole genome shotgun (WGS) entry which is preliminary data.</text>
</comment>
<keyword evidence="2" id="KW-1185">Reference proteome</keyword>
<dbReference type="AlphaFoldDB" id="A0A3M7PEH1"/>
<name>A0A3M7PEH1_BRAPC</name>
<organism evidence="1 2">
    <name type="scientific">Brachionus plicatilis</name>
    <name type="common">Marine rotifer</name>
    <name type="synonym">Brachionus muelleri</name>
    <dbReference type="NCBI Taxonomy" id="10195"/>
    <lineage>
        <taxon>Eukaryota</taxon>
        <taxon>Metazoa</taxon>
        <taxon>Spiralia</taxon>
        <taxon>Gnathifera</taxon>
        <taxon>Rotifera</taxon>
        <taxon>Eurotatoria</taxon>
        <taxon>Monogononta</taxon>
        <taxon>Pseudotrocha</taxon>
        <taxon>Ploima</taxon>
        <taxon>Brachionidae</taxon>
        <taxon>Brachionus</taxon>
    </lineage>
</organism>
<accession>A0A3M7PEH1</accession>
<dbReference type="EMBL" id="REGN01011360">
    <property type="protein sequence ID" value="RMZ97526.1"/>
    <property type="molecule type" value="Genomic_DNA"/>
</dbReference>
<evidence type="ECO:0000313" key="2">
    <source>
        <dbReference type="Proteomes" id="UP000276133"/>
    </source>
</evidence>
<protein>
    <submittedName>
        <fullName evidence="1">Uncharacterized protein</fullName>
    </submittedName>
</protein>
<reference evidence="1 2" key="1">
    <citation type="journal article" date="2018" name="Sci. Rep.">
        <title>Genomic signatures of local adaptation to the degree of environmental predictability in rotifers.</title>
        <authorList>
            <person name="Franch-Gras L."/>
            <person name="Hahn C."/>
            <person name="Garcia-Roger E.M."/>
            <person name="Carmona M.J."/>
            <person name="Serra M."/>
            <person name="Gomez A."/>
        </authorList>
    </citation>
    <scope>NUCLEOTIDE SEQUENCE [LARGE SCALE GENOMIC DNA]</scope>
    <source>
        <strain evidence="1">HYR1</strain>
    </source>
</reference>
<sequence>MPLYESDEDNFGNKITNNKDIEIEDTMRWNTFEPTRDKKSQKEKTYKLSLKVGKWYEMD</sequence>
<gene>
    <name evidence="1" type="ORF">BpHYR1_044431</name>
</gene>
<proteinExistence type="predicted"/>
<evidence type="ECO:0000313" key="1">
    <source>
        <dbReference type="EMBL" id="RMZ97526.1"/>
    </source>
</evidence>